<dbReference type="AlphaFoldDB" id="A0A225ANP0"/>
<dbReference type="SUPFAM" id="SSF54534">
    <property type="entry name" value="FKBP-like"/>
    <property type="match status" value="1"/>
</dbReference>
<comment type="catalytic activity">
    <reaction evidence="1 7">
        <text>[protein]-peptidylproline (omega=180) = [protein]-peptidylproline (omega=0)</text>
        <dbReference type="Rhea" id="RHEA:16237"/>
        <dbReference type="Rhea" id="RHEA-COMP:10747"/>
        <dbReference type="Rhea" id="RHEA-COMP:10748"/>
        <dbReference type="ChEBI" id="CHEBI:83833"/>
        <dbReference type="ChEBI" id="CHEBI:83834"/>
        <dbReference type="EC" id="5.2.1.8"/>
    </reaction>
</comment>
<dbReference type="OrthoDB" id="1902587at2759"/>
<dbReference type="InterPro" id="IPR001179">
    <property type="entry name" value="PPIase_FKBP_dom"/>
</dbReference>
<protein>
    <recommendedName>
        <fullName evidence="3 7">peptidylprolyl isomerase</fullName>
        <ecNumber evidence="3 7">5.2.1.8</ecNumber>
    </recommendedName>
</protein>
<organism evidence="10 11">
    <name type="scientific">Talaromyces atroroseus</name>
    <dbReference type="NCBI Taxonomy" id="1441469"/>
    <lineage>
        <taxon>Eukaryota</taxon>
        <taxon>Fungi</taxon>
        <taxon>Dikarya</taxon>
        <taxon>Ascomycota</taxon>
        <taxon>Pezizomycotina</taxon>
        <taxon>Eurotiomycetes</taxon>
        <taxon>Eurotiomycetidae</taxon>
        <taxon>Eurotiales</taxon>
        <taxon>Trichocomaceae</taxon>
        <taxon>Talaromyces</taxon>
        <taxon>Talaromyces sect. Trachyspermi</taxon>
    </lineage>
</organism>
<gene>
    <name evidence="10" type="ORF">UA08_02757</name>
</gene>
<evidence type="ECO:0000313" key="11">
    <source>
        <dbReference type="Proteomes" id="UP000214365"/>
    </source>
</evidence>
<keyword evidence="4 7" id="KW-0697">Rotamase</keyword>
<evidence type="ECO:0000256" key="7">
    <source>
        <dbReference type="PROSITE-ProRule" id="PRU00277"/>
    </source>
</evidence>
<dbReference type="GO" id="GO:0005737">
    <property type="term" value="C:cytoplasm"/>
    <property type="evidence" value="ECO:0007669"/>
    <property type="project" value="TreeGrafter"/>
</dbReference>
<dbReference type="Pfam" id="PF00254">
    <property type="entry name" value="FKBP_C"/>
    <property type="match status" value="1"/>
</dbReference>
<dbReference type="InterPro" id="IPR050689">
    <property type="entry name" value="FKBP-type_PPIase"/>
</dbReference>
<dbReference type="Proteomes" id="UP000214365">
    <property type="component" value="Unassembled WGS sequence"/>
</dbReference>
<evidence type="ECO:0000256" key="5">
    <source>
        <dbReference type="ARBA" id="ARBA00023235"/>
    </source>
</evidence>
<evidence type="ECO:0000259" key="9">
    <source>
        <dbReference type="PROSITE" id="PS50059"/>
    </source>
</evidence>
<comment type="function">
    <text evidence="2">PPIases accelerate the folding of proteins. It catalyzes the cis-trans isomerization of proline imidic peptide bonds in oligopeptides.</text>
</comment>
<evidence type="ECO:0000256" key="3">
    <source>
        <dbReference type="ARBA" id="ARBA00013194"/>
    </source>
</evidence>
<comment type="similarity">
    <text evidence="6">Belongs to the FKBP-type PPIase family. FKBP1 subfamily.</text>
</comment>
<dbReference type="STRING" id="1441469.A0A225ANP0"/>
<dbReference type="EMBL" id="LFMY01000003">
    <property type="protein sequence ID" value="OKL62510.1"/>
    <property type="molecule type" value="Genomic_DNA"/>
</dbReference>
<comment type="caution">
    <text evidence="10">The sequence shown here is derived from an EMBL/GenBank/DDBJ whole genome shotgun (WGS) entry which is preliminary data.</text>
</comment>
<evidence type="ECO:0000313" key="10">
    <source>
        <dbReference type="EMBL" id="OKL62510.1"/>
    </source>
</evidence>
<dbReference type="FunFam" id="3.10.50.40:FF:000006">
    <property type="entry name" value="Peptidyl-prolyl cis-trans isomerase"/>
    <property type="match status" value="1"/>
</dbReference>
<dbReference type="GeneID" id="31002512"/>
<dbReference type="RefSeq" id="XP_020122631.1">
    <property type="nucleotide sequence ID" value="XM_020264834.1"/>
</dbReference>
<name>A0A225ANP0_TALAT</name>
<dbReference type="EC" id="5.2.1.8" evidence="3 7"/>
<dbReference type="Gene3D" id="3.10.50.40">
    <property type="match status" value="1"/>
</dbReference>
<accession>A0A225ANP0</accession>
<reference evidence="10 11" key="1">
    <citation type="submission" date="2015-06" db="EMBL/GenBank/DDBJ databases">
        <title>Talaromyces atroroseus IBT 11181 draft genome.</title>
        <authorList>
            <person name="Rasmussen K.B."/>
            <person name="Rasmussen S."/>
            <person name="Petersen B."/>
            <person name="Sicheritz-Ponten T."/>
            <person name="Mortensen U.H."/>
            <person name="Thrane U."/>
        </authorList>
    </citation>
    <scope>NUCLEOTIDE SEQUENCE [LARGE SCALE GENOMIC DNA]</scope>
    <source>
        <strain evidence="10 11">IBT 11181</strain>
    </source>
</reference>
<keyword evidence="11" id="KW-1185">Reference proteome</keyword>
<proteinExistence type="inferred from homology"/>
<sequence>MSWQKTVLSPGNGTDTPAVGAMVKIDYTGWLRDPSNPDHQKGTQFDSSKGRGPLATPIGKGRVIKGWDEGVLSMTLGEEAILTIDSSYAYGDRGFPGVIPANSDLIFQVKLLEINGKRA</sequence>
<keyword evidence="5 7" id="KW-0413">Isomerase</keyword>
<dbReference type="InterPro" id="IPR046357">
    <property type="entry name" value="PPIase_dom_sf"/>
</dbReference>
<evidence type="ECO:0000256" key="4">
    <source>
        <dbReference type="ARBA" id="ARBA00023110"/>
    </source>
</evidence>
<dbReference type="PANTHER" id="PTHR10516:SF447">
    <property type="entry name" value="FK506-BINDING PROTEIN 1B"/>
    <property type="match status" value="1"/>
</dbReference>
<dbReference type="PANTHER" id="PTHR10516">
    <property type="entry name" value="PEPTIDYL-PROLYL CIS-TRANS ISOMERASE"/>
    <property type="match status" value="1"/>
</dbReference>
<dbReference type="PROSITE" id="PS50059">
    <property type="entry name" value="FKBP_PPIASE"/>
    <property type="match status" value="1"/>
</dbReference>
<evidence type="ECO:0000256" key="6">
    <source>
        <dbReference type="ARBA" id="ARBA00038106"/>
    </source>
</evidence>
<evidence type="ECO:0000256" key="8">
    <source>
        <dbReference type="SAM" id="MobiDB-lite"/>
    </source>
</evidence>
<evidence type="ECO:0000256" key="1">
    <source>
        <dbReference type="ARBA" id="ARBA00000971"/>
    </source>
</evidence>
<evidence type="ECO:0000256" key="2">
    <source>
        <dbReference type="ARBA" id="ARBA00002388"/>
    </source>
</evidence>
<feature type="domain" description="PPIase FKBP-type" evidence="9">
    <location>
        <begin position="20"/>
        <end position="115"/>
    </location>
</feature>
<dbReference type="GO" id="GO:0003755">
    <property type="term" value="F:peptidyl-prolyl cis-trans isomerase activity"/>
    <property type="evidence" value="ECO:0007669"/>
    <property type="project" value="UniProtKB-KW"/>
</dbReference>
<feature type="region of interest" description="Disordered" evidence="8">
    <location>
        <begin position="31"/>
        <end position="57"/>
    </location>
</feature>